<dbReference type="Proteomes" id="UP000694865">
    <property type="component" value="Unplaced"/>
</dbReference>
<dbReference type="Gene3D" id="3.10.100.10">
    <property type="entry name" value="Mannose-Binding Protein A, subunit A"/>
    <property type="match status" value="4"/>
</dbReference>
<dbReference type="Gene3D" id="3.30.70.960">
    <property type="entry name" value="SEA domain"/>
    <property type="match status" value="1"/>
</dbReference>
<evidence type="ECO:0000313" key="5">
    <source>
        <dbReference type="Proteomes" id="UP000694865"/>
    </source>
</evidence>
<dbReference type="InterPro" id="IPR000082">
    <property type="entry name" value="SEA_dom"/>
</dbReference>
<dbReference type="InterPro" id="IPR036364">
    <property type="entry name" value="SEA_dom_sf"/>
</dbReference>
<name>A0ABM0M6Q2_SACKO</name>
<feature type="domain" description="C-type lectin" evidence="4">
    <location>
        <begin position="44"/>
        <end position="187"/>
    </location>
</feature>
<feature type="domain" description="C-type lectin" evidence="4">
    <location>
        <begin position="563"/>
        <end position="682"/>
    </location>
</feature>
<evidence type="ECO:0000256" key="1">
    <source>
        <dbReference type="SAM" id="MobiDB-lite"/>
    </source>
</evidence>
<feature type="domain" description="SEA" evidence="3">
    <location>
        <begin position="208"/>
        <end position="324"/>
    </location>
</feature>
<proteinExistence type="predicted"/>
<keyword evidence="5" id="KW-1185">Reference proteome</keyword>
<evidence type="ECO:0000256" key="2">
    <source>
        <dbReference type="SAM" id="SignalP"/>
    </source>
</evidence>
<keyword evidence="2" id="KW-0732">Signal</keyword>
<feature type="non-terminal residue" evidence="6">
    <location>
        <position position="816"/>
    </location>
</feature>
<organism evidence="5 6">
    <name type="scientific">Saccoglossus kowalevskii</name>
    <name type="common">Acorn worm</name>
    <dbReference type="NCBI Taxonomy" id="10224"/>
    <lineage>
        <taxon>Eukaryota</taxon>
        <taxon>Metazoa</taxon>
        <taxon>Hemichordata</taxon>
        <taxon>Enteropneusta</taxon>
        <taxon>Harrimaniidae</taxon>
        <taxon>Saccoglossus</taxon>
    </lineage>
</organism>
<accession>A0ABM0M6Q2</accession>
<evidence type="ECO:0000313" key="6">
    <source>
        <dbReference type="RefSeq" id="XP_006815693.1"/>
    </source>
</evidence>
<feature type="chain" id="PRO_5046097976" evidence="2">
    <location>
        <begin position="28"/>
        <end position="816"/>
    </location>
</feature>
<dbReference type="InterPro" id="IPR016187">
    <property type="entry name" value="CTDL_fold"/>
</dbReference>
<sequence>MDLSNPVIMNIIFVCFAVVMVCTLVRGDDLIEANEAGDEACDPTTNVCFKFFHALRAEWSEAKDVCISDGGQLLIIDSFPLHKKIRQYINSHPSISSPKGGGYWTGANDIENEGVFELNDCSPLNYDDGWHSEKRGQRIITQPSNTVKNDINGQDCVQLWERPPKPKNAVWKFDDDYCWKRKSFICEYAALTCGSGFYEHEGECKPSTSYFVTFVFTAVNGETSTYTDVYLDPASDEYRTLSGVVSHWINSVLDIESTDYYGIEILGFYPGSIGVDAVVHFDQTTTTTATDVRESLNTASDTAPLEILQATINTADERVSWREDGRCGSLYRGTNGVNPAECDPYGSTPCCSSTKVCGDSPDHCECDGCIDYRDVYGVTITTTATTTATTMSTDSVTTEASVTTESVGTPTAIPPVSTTEPEEVSEKIYWAHWNSSTWDQTISVCEQMGGSIITIPNAEAQRKLEIKILTDTEHVRTVGYYLGIRRLPDDTWANVDGSPLTYTNWDDGYPDSEDGDCWGWNWSFVGTIVREVEKPTLLCQTDRACQYDAGEPEPVIPPEVRYYKAYIGPKNWDSARDVCMDNGGDLASAPDESAYKQLVAALVEDGIYTIFDFFWIGVRRNEAEVFVDLKGVEQTYLLWPAMGTYTIPEPHECVAVWTYKGNLWPYYWRTYSCTSPQGFVCEYSSEPEDDGDEDWDDEGQTGRYRVYHDSTDWLTARGLCQERGGDLASVANADDQAAIVQKIGVNSWTYRGFWIGAHREEWAGDFLNPDGSVITYNNFQYTPWSGYRSAFIKALGFGPSFGKWDASYPNVWRYYV</sequence>
<reference evidence="6" key="1">
    <citation type="submission" date="2025-08" db="UniProtKB">
        <authorList>
            <consortium name="RefSeq"/>
        </authorList>
    </citation>
    <scope>IDENTIFICATION</scope>
    <source>
        <tissue evidence="6">Testes</tissue>
    </source>
</reference>
<gene>
    <name evidence="6" type="primary">LOC100372018</name>
</gene>
<dbReference type="InterPro" id="IPR050111">
    <property type="entry name" value="C-type_lectin/snaclec_domain"/>
</dbReference>
<feature type="domain" description="C-type lectin" evidence="4">
    <location>
        <begin position="424"/>
        <end position="523"/>
    </location>
</feature>
<dbReference type="PANTHER" id="PTHR22803">
    <property type="entry name" value="MANNOSE, PHOSPHOLIPASE, LECTIN RECEPTOR RELATED"/>
    <property type="match status" value="1"/>
</dbReference>
<dbReference type="PROSITE" id="PS50024">
    <property type="entry name" value="SEA"/>
    <property type="match status" value="1"/>
</dbReference>
<dbReference type="Pfam" id="PF01390">
    <property type="entry name" value="SEA"/>
    <property type="match status" value="1"/>
</dbReference>
<evidence type="ECO:0000259" key="4">
    <source>
        <dbReference type="PROSITE" id="PS50041"/>
    </source>
</evidence>
<dbReference type="InterPro" id="IPR001304">
    <property type="entry name" value="C-type_lectin-like"/>
</dbReference>
<protein>
    <submittedName>
        <fullName evidence="6">Uncharacterized protein LOC100372018</fullName>
    </submittedName>
</protein>
<dbReference type="RefSeq" id="XP_006815693.1">
    <property type="nucleotide sequence ID" value="XM_006815630.1"/>
</dbReference>
<dbReference type="CDD" id="cd00037">
    <property type="entry name" value="CLECT"/>
    <property type="match status" value="4"/>
</dbReference>
<feature type="compositionally biased region" description="Low complexity" evidence="1">
    <location>
        <begin position="399"/>
        <end position="409"/>
    </location>
</feature>
<dbReference type="PROSITE" id="PS50041">
    <property type="entry name" value="C_TYPE_LECTIN_2"/>
    <property type="match status" value="4"/>
</dbReference>
<evidence type="ECO:0000259" key="3">
    <source>
        <dbReference type="PROSITE" id="PS50024"/>
    </source>
</evidence>
<dbReference type="GeneID" id="100372018"/>
<dbReference type="InterPro" id="IPR016186">
    <property type="entry name" value="C-type_lectin-like/link_sf"/>
</dbReference>
<feature type="signal peptide" evidence="2">
    <location>
        <begin position="1"/>
        <end position="27"/>
    </location>
</feature>
<dbReference type="SUPFAM" id="SSF56436">
    <property type="entry name" value="C-type lectin-like"/>
    <property type="match status" value="4"/>
</dbReference>
<feature type="domain" description="C-type lectin" evidence="4">
    <location>
        <begin position="704"/>
        <end position="805"/>
    </location>
</feature>
<feature type="region of interest" description="Disordered" evidence="1">
    <location>
        <begin position="399"/>
        <end position="420"/>
    </location>
</feature>
<dbReference type="SMART" id="SM00034">
    <property type="entry name" value="CLECT"/>
    <property type="match status" value="4"/>
</dbReference>
<dbReference type="Pfam" id="PF00059">
    <property type="entry name" value="Lectin_C"/>
    <property type="match status" value="4"/>
</dbReference>